<proteinExistence type="predicted"/>
<evidence type="ECO:0000313" key="1">
    <source>
        <dbReference type="EMBL" id="MPL96722.1"/>
    </source>
</evidence>
<dbReference type="AlphaFoldDB" id="A0A644W1Y4"/>
<protein>
    <submittedName>
        <fullName evidence="1">Uncharacterized protein</fullName>
    </submittedName>
</protein>
<comment type="caution">
    <text evidence="1">The sequence shown here is derived from an EMBL/GenBank/DDBJ whole genome shotgun (WGS) entry which is preliminary data.</text>
</comment>
<name>A0A644W1Y4_9ZZZZ</name>
<accession>A0A644W1Y4</accession>
<sequence>MPCLYVTDALSLRYPPLSQRYPTYPLSSLRYPTYPPLSQRYPTYPPSSQRYPTYPPLSLRFLIPNFYVARQIYSNGYLPIHKLIIIPFRRIFNNILSNAHKRLVVSDDVFVKTGLPCKIGINYTSVFCNGRFI</sequence>
<organism evidence="1">
    <name type="scientific">bioreactor metagenome</name>
    <dbReference type="NCBI Taxonomy" id="1076179"/>
    <lineage>
        <taxon>unclassified sequences</taxon>
        <taxon>metagenomes</taxon>
        <taxon>ecological metagenomes</taxon>
    </lineage>
</organism>
<gene>
    <name evidence="1" type="ORF">SDC9_42904</name>
</gene>
<dbReference type="EMBL" id="VSSQ01000522">
    <property type="protein sequence ID" value="MPL96722.1"/>
    <property type="molecule type" value="Genomic_DNA"/>
</dbReference>
<reference evidence="1" key="1">
    <citation type="submission" date="2019-08" db="EMBL/GenBank/DDBJ databases">
        <authorList>
            <person name="Kucharzyk K."/>
            <person name="Murdoch R.W."/>
            <person name="Higgins S."/>
            <person name="Loffler F."/>
        </authorList>
    </citation>
    <scope>NUCLEOTIDE SEQUENCE</scope>
</reference>